<accession>A0ABT8GR81</accession>
<keyword evidence="2" id="KW-0472">Membrane</keyword>
<name>A0ABT8GR81_9BACL</name>
<comment type="caution">
    <text evidence="3">The sequence shown here is derived from an EMBL/GenBank/DDBJ whole genome shotgun (WGS) entry which is preliminary data.</text>
</comment>
<proteinExistence type="predicted"/>
<keyword evidence="4" id="KW-1185">Reference proteome</keyword>
<dbReference type="RefSeq" id="WP_301138224.1">
    <property type="nucleotide sequence ID" value="NZ_JAUHTQ010000006.1"/>
</dbReference>
<reference evidence="3" key="1">
    <citation type="submission" date="2023-07" db="EMBL/GenBank/DDBJ databases">
        <title>Ureibacillus sp. isolated from freshwater well.</title>
        <authorList>
            <person name="Kirdat K."/>
            <person name="Bhatt A."/>
            <person name="Teware R."/>
            <person name="Bhavsar Y."/>
            <person name="Yadav A."/>
        </authorList>
    </citation>
    <scope>NUCLEOTIDE SEQUENCE</scope>
    <source>
        <strain evidence="3">BA0131</strain>
    </source>
</reference>
<dbReference type="Proteomes" id="UP001172743">
    <property type="component" value="Unassembled WGS sequence"/>
</dbReference>
<evidence type="ECO:0008006" key="5">
    <source>
        <dbReference type="Google" id="ProtNLM"/>
    </source>
</evidence>
<evidence type="ECO:0000313" key="4">
    <source>
        <dbReference type="Proteomes" id="UP001172743"/>
    </source>
</evidence>
<feature type="transmembrane region" description="Helical" evidence="2">
    <location>
        <begin position="60"/>
        <end position="81"/>
    </location>
</feature>
<keyword evidence="2" id="KW-0812">Transmembrane</keyword>
<gene>
    <name evidence="3" type="ORF">QYB95_10160</name>
</gene>
<protein>
    <recommendedName>
        <fullName evidence="5">GerMN domain-containing protein</fullName>
    </recommendedName>
</protein>
<feature type="compositionally biased region" description="Polar residues" evidence="1">
    <location>
        <begin position="94"/>
        <end position="106"/>
    </location>
</feature>
<keyword evidence="2" id="KW-1133">Transmembrane helix</keyword>
<evidence type="ECO:0000256" key="2">
    <source>
        <dbReference type="SAM" id="Phobius"/>
    </source>
</evidence>
<feature type="region of interest" description="Disordered" evidence="1">
    <location>
        <begin position="92"/>
        <end position="123"/>
    </location>
</feature>
<evidence type="ECO:0000313" key="3">
    <source>
        <dbReference type="EMBL" id="MDN4493900.1"/>
    </source>
</evidence>
<dbReference type="EMBL" id="JAUHTQ010000006">
    <property type="protein sequence ID" value="MDN4493900.1"/>
    <property type="molecule type" value="Genomic_DNA"/>
</dbReference>
<evidence type="ECO:0000256" key="1">
    <source>
        <dbReference type="SAM" id="MobiDB-lite"/>
    </source>
</evidence>
<organism evidence="3 4">
    <name type="scientific">Ureibacillus aquaedulcis</name>
    <dbReference type="NCBI Taxonomy" id="3058421"/>
    <lineage>
        <taxon>Bacteria</taxon>
        <taxon>Bacillati</taxon>
        <taxon>Bacillota</taxon>
        <taxon>Bacilli</taxon>
        <taxon>Bacillales</taxon>
        <taxon>Caryophanaceae</taxon>
        <taxon>Ureibacillus</taxon>
    </lineage>
</organism>
<sequence>MNHDKWEDGKIEDLLGKVPKIHDQRSKEDVLKRLKEDGLFDDEPLDSNASKTNQPKKFNWVPIAVSIAAIFLLAILVPSLMNRNILFDTAEESAVTTESSDTSNLQEEMKSKESTTEESEMSIMNTDTGDLRTAVYPEEVEGNTVFKLGLASDAADSLPVTVLIPNDIIQQDFGNAAPTGVELYNHYAPLFNESAIGFAEYHPYAGKITESGDQVIHTLPNDQQYDMATATLTTYYASLIDTFGNSYDEAAILNEEGSPFLFSEVGEPSEPIRLNSEMTQYNYFSFTQSDGSTYLVPNFREAFSTVEEAIAAMKEETNDIYQSVILEGIDFEITEENQVVTVRFTEEVDLDRFDQVQAMQMIEGILLTGASFGMNVQFENVVQTEWQGFDFLSPLPKPIGANEVPYWTVFQ</sequence>